<evidence type="ECO:0000313" key="1">
    <source>
        <dbReference type="EMBL" id="SVE02172.1"/>
    </source>
</evidence>
<dbReference type="Gene3D" id="3.40.50.300">
    <property type="entry name" value="P-loop containing nucleotide triphosphate hydrolases"/>
    <property type="match status" value="1"/>
</dbReference>
<name>A0A383A348_9ZZZZ</name>
<dbReference type="SUPFAM" id="SSF52540">
    <property type="entry name" value="P-loop containing nucleoside triphosphate hydrolases"/>
    <property type="match status" value="1"/>
</dbReference>
<dbReference type="GO" id="GO:0003677">
    <property type="term" value="F:DNA binding"/>
    <property type="evidence" value="ECO:0007669"/>
    <property type="project" value="InterPro"/>
</dbReference>
<dbReference type="InterPro" id="IPR000212">
    <property type="entry name" value="DNA_helicase_UvrD/REP"/>
</dbReference>
<dbReference type="AlphaFoldDB" id="A0A383A348"/>
<feature type="non-terminal residue" evidence="1">
    <location>
        <position position="1"/>
    </location>
</feature>
<organism evidence="1">
    <name type="scientific">marine metagenome</name>
    <dbReference type="NCBI Taxonomy" id="408172"/>
    <lineage>
        <taxon>unclassified sequences</taxon>
        <taxon>metagenomes</taxon>
        <taxon>ecological metagenomes</taxon>
    </lineage>
</organism>
<protein>
    <submittedName>
        <fullName evidence="1">Uncharacterized protein</fullName>
    </submittedName>
</protein>
<dbReference type="EMBL" id="UINC01188789">
    <property type="protein sequence ID" value="SVE02172.1"/>
    <property type="molecule type" value="Genomic_DNA"/>
</dbReference>
<reference evidence="1" key="1">
    <citation type="submission" date="2018-05" db="EMBL/GenBank/DDBJ databases">
        <authorList>
            <person name="Lanie J.A."/>
            <person name="Ng W.-L."/>
            <person name="Kazmierczak K.M."/>
            <person name="Andrzejewski T.M."/>
            <person name="Davidsen T.M."/>
            <person name="Wayne K.J."/>
            <person name="Tettelin H."/>
            <person name="Glass J.I."/>
            <person name="Rusch D."/>
            <person name="Podicherti R."/>
            <person name="Tsui H.-C.T."/>
            <person name="Winkler M.E."/>
        </authorList>
    </citation>
    <scope>NUCLEOTIDE SEQUENCE</scope>
</reference>
<dbReference type="InterPro" id="IPR027417">
    <property type="entry name" value="P-loop_NTPase"/>
</dbReference>
<dbReference type="GO" id="GO:0043138">
    <property type="term" value="F:3'-5' DNA helicase activity"/>
    <property type="evidence" value="ECO:0007669"/>
    <property type="project" value="TreeGrafter"/>
</dbReference>
<dbReference type="GO" id="GO:0000725">
    <property type="term" value="P:recombinational repair"/>
    <property type="evidence" value="ECO:0007669"/>
    <property type="project" value="TreeGrafter"/>
</dbReference>
<gene>
    <name evidence="1" type="ORF">METZ01_LOCUS455026</name>
</gene>
<sequence>GPPSDIIAVDDELLEYALRLPEDRWRVFLHPRQRFVVDAPLDGHLLVKGGPGTGKTICLIHRFVRLCSDSTGPQPLLVGLSPAAEQAMKDACTTLGHSPDPQLLCAVQDLPPVRDELEKQLTEHSSVLIDEGQDLPVDFIRNILELLERGSPIPPLFIAFDSNQAIVQPSGDALSRLVEFCDVVTLRYCYRSTEQIVTTAGDLIDRLHHDYSGGNHEHSHHIAASRDASTAGTITALLGPEVVVTETPLGSMQ</sequence>
<dbReference type="GO" id="GO:0005829">
    <property type="term" value="C:cytosol"/>
    <property type="evidence" value="ECO:0007669"/>
    <property type="project" value="TreeGrafter"/>
</dbReference>
<dbReference type="PANTHER" id="PTHR11070:SF63">
    <property type="entry name" value="DNA HELICASE IV"/>
    <property type="match status" value="1"/>
</dbReference>
<dbReference type="Pfam" id="PF13245">
    <property type="entry name" value="AAA_19"/>
    <property type="match status" value="1"/>
</dbReference>
<dbReference type="PANTHER" id="PTHR11070">
    <property type="entry name" value="UVRD / RECB / PCRA DNA HELICASE FAMILY MEMBER"/>
    <property type="match status" value="1"/>
</dbReference>
<proteinExistence type="predicted"/>
<dbReference type="GO" id="GO:0005524">
    <property type="term" value="F:ATP binding"/>
    <property type="evidence" value="ECO:0007669"/>
    <property type="project" value="InterPro"/>
</dbReference>
<feature type="non-terminal residue" evidence="1">
    <location>
        <position position="253"/>
    </location>
</feature>
<accession>A0A383A348</accession>